<feature type="non-terminal residue" evidence="2">
    <location>
        <position position="55"/>
    </location>
</feature>
<evidence type="ECO:0000313" key="3">
    <source>
        <dbReference type="Proteomes" id="UP000663792"/>
    </source>
</evidence>
<sequence>MSAQPLGSVSALTPRERKTETRKRLIAEALMAGGSATPQDLATKFGVSVVTIHRD</sequence>
<proteinExistence type="predicted"/>
<evidence type="ECO:0000256" key="1">
    <source>
        <dbReference type="SAM" id="MobiDB-lite"/>
    </source>
</evidence>
<gene>
    <name evidence="2" type="ORF">JL106_17050</name>
</gene>
<feature type="region of interest" description="Disordered" evidence="1">
    <location>
        <begin position="1"/>
        <end position="20"/>
    </location>
</feature>
<dbReference type="EMBL" id="JAERWK010000022">
    <property type="protein sequence ID" value="MBM9468995.1"/>
    <property type="molecule type" value="Genomic_DNA"/>
</dbReference>
<accession>A0A938YJL6</accession>
<protein>
    <submittedName>
        <fullName evidence="2">HTH domain-containing protein</fullName>
    </submittedName>
</protein>
<comment type="caution">
    <text evidence="2">The sequence shown here is derived from an EMBL/GenBank/DDBJ whole genome shotgun (WGS) entry which is preliminary data.</text>
</comment>
<dbReference type="AlphaFoldDB" id="A0A938YJL6"/>
<dbReference type="Proteomes" id="UP000663792">
    <property type="component" value="Unassembled WGS sequence"/>
</dbReference>
<dbReference type="InterPro" id="IPR036388">
    <property type="entry name" value="WH-like_DNA-bd_sf"/>
</dbReference>
<name>A0A938YJL6_9ACTN</name>
<organism evidence="2 3">
    <name type="scientific">Nakamurella leprariae</name>
    <dbReference type="NCBI Taxonomy" id="2803911"/>
    <lineage>
        <taxon>Bacteria</taxon>
        <taxon>Bacillati</taxon>
        <taxon>Actinomycetota</taxon>
        <taxon>Actinomycetes</taxon>
        <taxon>Nakamurellales</taxon>
        <taxon>Nakamurellaceae</taxon>
        <taxon>Nakamurella</taxon>
    </lineage>
</organism>
<reference evidence="2" key="1">
    <citation type="submission" date="2021-01" db="EMBL/GenBank/DDBJ databases">
        <title>YIM 132084 draft genome.</title>
        <authorList>
            <person name="An D."/>
        </authorList>
    </citation>
    <scope>NUCLEOTIDE SEQUENCE</scope>
    <source>
        <strain evidence="2">YIM 132084</strain>
    </source>
</reference>
<feature type="compositionally biased region" description="Polar residues" evidence="1">
    <location>
        <begin position="1"/>
        <end position="11"/>
    </location>
</feature>
<keyword evidence="3" id="KW-1185">Reference proteome</keyword>
<dbReference type="Gene3D" id="1.10.10.10">
    <property type="entry name" value="Winged helix-like DNA-binding domain superfamily/Winged helix DNA-binding domain"/>
    <property type="match status" value="1"/>
</dbReference>
<evidence type="ECO:0000313" key="2">
    <source>
        <dbReference type="EMBL" id="MBM9468995.1"/>
    </source>
</evidence>